<feature type="transmembrane region" description="Helical" evidence="6">
    <location>
        <begin position="68"/>
        <end position="91"/>
    </location>
</feature>
<evidence type="ECO:0000256" key="3">
    <source>
        <dbReference type="ARBA" id="ARBA00022692"/>
    </source>
</evidence>
<accession>A0A1H0PVR6</accession>
<dbReference type="Pfam" id="PF00990">
    <property type="entry name" value="GGDEF"/>
    <property type="match status" value="1"/>
</dbReference>
<dbReference type="NCBIfam" id="TIGR00254">
    <property type="entry name" value="GGDEF"/>
    <property type="match status" value="1"/>
</dbReference>
<gene>
    <name evidence="8" type="ORF">SAMN04488529_10297</name>
</gene>
<evidence type="ECO:0000313" key="8">
    <source>
        <dbReference type="EMBL" id="SDP09271.1"/>
    </source>
</evidence>
<feature type="transmembrane region" description="Helical" evidence="6">
    <location>
        <begin position="38"/>
        <end position="56"/>
    </location>
</feature>
<dbReference type="OrthoDB" id="9805474at2"/>
<evidence type="ECO:0000256" key="1">
    <source>
        <dbReference type="ARBA" id="ARBA00004651"/>
    </source>
</evidence>
<evidence type="ECO:0000256" key="5">
    <source>
        <dbReference type="ARBA" id="ARBA00023136"/>
    </source>
</evidence>
<dbReference type="SMART" id="SM00267">
    <property type="entry name" value="GGDEF"/>
    <property type="match status" value="1"/>
</dbReference>
<dbReference type="CDD" id="cd01949">
    <property type="entry name" value="GGDEF"/>
    <property type="match status" value="1"/>
</dbReference>
<organism evidence="8 9">
    <name type="scientific">Clostridium gasigenes</name>
    <dbReference type="NCBI Taxonomy" id="94869"/>
    <lineage>
        <taxon>Bacteria</taxon>
        <taxon>Bacillati</taxon>
        <taxon>Bacillota</taxon>
        <taxon>Clostridia</taxon>
        <taxon>Eubacteriales</taxon>
        <taxon>Clostridiaceae</taxon>
        <taxon>Clostridium</taxon>
    </lineage>
</organism>
<dbReference type="GO" id="GO:0052621">
    <property type="term" value="F:diguanylate cyclase activity"/>
    <property type="evidence" value="ECO:0007669"/>
    <property type="project" value="TreeGrafter"/>
</dbReference>
<keyword evidence="2" id="KW-1003">Cell membrane</keyword>
<dbReference type="PANTHER" id="PTHR45138">
    <property type="entry name" value="REGULATORY COMPONENTS OF SENSORY TRANSDUCTION SYSTEM"/>
    <property type="match status" value="1"/>
</dbReference>
<dbReference type="GO" id="GO:0000155">
    <property type="term" value="F:phosphorelay sensor kinase activity"/>
    <property type="evidence" value="ECO:0007669"/>
    <property type="project" value="InterPro"/>
</dbReference>
<feature type="transmembrane region" description="Helical" evidence="6">
    <location>
        <begin position="163"/>
        <end position="182"/>
    </location>
</feature>
<dbReference type="PANTHER" id="PTHR45138:SF9">
    <property type="entry name" value="DIGUANYLATE CYCLASE DGCM-RELATED"/>
    <property type="match status" value="1"/>
</dbReference>
<evidence type="ECO:0000256" key="6">
    <source>
        <dbReference type="SAM" id="Phobius"/>
    </source>
</evidence>
<dbReference type="AlphaFoldDB" id="A0A1H0PVR6"/>
<dbReference type="InterPro" id="IPR050469">
    <property type="entry name" value="Diguanylate_Cyclase"/>
</dbReference>
<keyword evidence="5 6" id="KW-0472">Membrane</keyword>
<keyword evidence="3 6" id="KW-0812">Transmembrane</keyword>
<evidence type="ECO:0000256" key="4">
    <source>
        <dbReference type="ARBA" id="ARBA00022989"/>
    </source>
</evidence>
<dbReference type="InterPro" id="IPR011620">
    <property type="entry name" value="Sig_transdc_His_kinase_LytS_TM"/>
</dbReference>
<keyword evidence="9" id="KW-1185">Reference proteome</keyword>
<evidence type="ECO:0000256" key="2">
    <source>
        <dbReference type="ARBA" id="ARBA00022475"/>
    </source>
</evidence>
<reference evidence="8 9" key="1">
    <citation type="submission" date="2016-10" db="EMBL/GenBank/DDBJ databases">
        <authorList>
            <person name="de Groot N.N."/>
        </authorList>
    </citation>
    <scope>NUCLEOTIDE SEQUENCE [LARGE SCALE GENOMIC DNA]</scope>
    <source>
        <strain evidence="8 9">DSM 12272</strain>
    </source>
</reference>
<dbReference type="InterPro" id="IPR000160">
    <property type="entry name" value="GGDEF_dom"/>
</dbReference>
<sequence>MLKSLFVNSTILISFLYLGNQILKKEKINLNSKLQEKILLGSLLGITGCVLMFYSIQLSEDSIMDFRTITMIISSIYGGFISTIITAFIIIVFRLSYYGISTASLVATYDICILLFLFTFISECKISFFKKYITMSIFNIVSLIIAFSILLKDINVLTIALRNLIFSTTFLSGIVYYNLIYISKTNELYRKLNYDAKKDFLTGLNNVRTFDNILNKLINNAIEKEERLSILMIDIDFFKNINDNYGHSSGDLVLKQLSNILVSSSRGFDVVSRNGGEEFTVILLDCNFTHATTIAERIRKNVEEYIFSVKGNRSINITVSIGISSYPDITTNINDLLTQADDALYLAKRTGRNKVC</sequence>
<keyword evidence="4 6" id="KW-1133">Transmembrane helix</keyword>
<dbReference type="GO" id="GO:0071555">
    <property type="term" value="P:cell wall organization"/>
    <property type="evidence" value="ECO:0007669"/>
    <property type="project" value="InterPro"/>
</dbReference>
<dbReference type="Pfam" id="PF07694">
    <property type="entry name" value="5TM-5TMR_LYT"/>
    <property type="match status" value="1"/>
</dbReference>
<dbReference type="STRING" id="94869.SAMN04488529_10297"/>
<feature type="domain" description="GGDEF" evidence="7">
    <location>
        <begin position="226"/>
        <end position="356"/>
    </location>
</feature>
<proteinExistence type="predicted"/>
<dbReference type="FunFam" id="3.30.70.270:FF:000001">
    <property type="entry name" value="Diguanylate cyclase domain protein"/>
    <property type="match status" value="1"/>
</dbReference>
<comment type="subcellular location">
    <subcellularLocation>
        <location evidence="1">Cell membrane</location>
        <topology evidence="1">Multi-pass membrane protein</topology>
    </subcellularLocation>
</comment>
<dbReference type="InterPro" id="IPR043128">
    <property type="entry name" value="Rev_trsase/Diguanyl_cyclase"/>
</dbReference>
<dbReference type="RefSeq" id="WP_089966739.1">
    <property type="nucleotide sequence ID" value="NZ_FNJM01000002.1"/>
</dbReference>
<dbReference type="GO" id="GO:1902201">
    <property type="term" value="P:negative regulation of bacterial-type flagellum-dependent cell motility"/>
    <property type="evidence" value="ECO:0007669"/>
    <property type="project" value="TreeGrafter"/>
</dbReference>
<dbReference type="GO" id="GO:0043709">
    <property type="term" value="P:cell adhesion involved in single-species biofilm formation"/>
    <property type="evidence" value="ECO:0007669"/>
    <property type="project" value="TreeGrafter"/>
</dbReference>
<dbReference type="GO" id="GO:0005886">
    <property type="term" value="C:plasma membrane"/>
    <property type="evidence" value="ECO:0007669"/>
    <property type="project" value="UniProtKB-SubCell"/>
</dbReference>
<feature type="transmembrane region" description="Helical" evidence="6">
    <location>
        <begin position="97"/>
        <end position="120"/>
    </location>
</feature>
<feature type="transmembrane region" description="Helical" evidence="6">
    <location>
        <begin position="5"/>
        <end position="23"/>
    </location>
</feature>
<dbReference type="PROSITE" id="PS50887">
    <property type="entry name" value="GGDEF"/>
    <property type="match status" value="1"/>
</dbReference>
<dbReference type="SUPFAM" id="SSF55073">
    <property type="entry name" value="Nucleotide cyclase"/>
    <property type="match status" value="1"/>
</dbReference>
<protein>
    <submittedName>
        <fullName evidence="8">Diguanylate cyclase</fullName>
    </submittedName>
</protein>
<dbReference type="Proteomes" id="UP000198597">
    <property type="component" value="Unassembled WGS sequence"/>
</dbReference>
<name>A0A1H0PVR6_9CLOT</name>
<evidence type="ECO:0000259" key="7">
    <source>
        <dbReference type="PROSITE" id="PS50887"/>
    </source>
</evidence>
<dbReference type="Gene3D" id="3.30.70.270">
    <property type="match status" value="1"/>
</dbReference>
<feature type="transmembrane region" description="Helical" evidence="6">
    <location>
        <begin position="132"/>
        <end position="151"/>
    </location>
</feature>
<evidence type="ECO:0000313" key="9">
    <source>
        <dbReference type="Proteomes" id="UP000198597"/>
    </source>
</evidence>
<dbReference type="EMBL" id="FNJM01000002">
    <property type="protein sequence ID" value="SDP09271.1"/>
    <property type="molecule type" value="Genomic_DNA"/>
</dbReference>
<dbReference type="InterPro" id="IPR029787">
    <property type="entry name" value="Nucleotide_cyclase"/>
</dbReference>